<sequence length="155" mass="17941">MQPRDVLIEWKTPAYEYRPKTADWYWALCIIAISGAIAAFFFENYLFSALILIGAFTLALYGSKQPPIVTVAIRERGINIDHTLYPFLSLKSFWVTDGPQPKLMLISRQTLVPYIITPLCDEVNPESVRELLLEFLEEEKMVEPFPHRLMDRLGF</sequence>
<dbReference type="EMBL" id="MHUZ01000012">
    <property type="protein sequence ID" value="OHA85945.1"/>
    <property type="molecule type" value="Genomic_DNA"/>
</dbReference>
<keyword evidence="1" id="KW-0472">Membrane</keyword>
<evidence type="ECO:0000313" key="3">
    <source>
        <dbReference type="Proteomes" id="UP000178168"/>
    </source>
</evidence>
<organism evidence="2 3">
    <name type="scientific">Candidatus Yonathbacteria bacterium RIFOXYD1_FULL_52_36</name>
    <dbReference type="NCBI Taxonomy" id="1802730"/>
    <lineage>
        <taxon>Bacteria</taxon>
        <taxon>Candidatus Yonathiibacteriota</taxon>
    </lineage>
</organism>
<dbReference type="AlphaFoldDB" id="A0A1G2SLK7"/>
<keyword evidence="1" id="KW-1133">Transmembrane helix</keyword>
<feature type="transmembrane region" description="Helical" evidence="1">
    <location>
        <begin position="21"/>
        <end position="39"/>
    </location>
</feature>
<dbReference type="Proteomes" id="UP000178168">
    <property type="component" value="Unassembled WGS sequence"/>
</dbReference>
<proteinExistence type="predicted"/>
<keyword evidence="1" id="KW-0812">Transmembrane</keyword>
<name>A0A1G2SLK7_9BACT</name>
<evidence type="ECO:0000313" key="2">
    <source>
        <dbReference type="EMBL" id="OHA85945.1"/>
    </source>
</evidence>
<protein>
    <recommendedName>
        <fullName evidence="4">DUF5673 domain-containing protein</fullName>
    </recommendedName>
</protein>
<comment type="caution">
    <text evidence="2">The sequence shown here is derived from an EMBL/GenBank/DDBJ whole genome shotgun (WGS) entry which is preliminary data.</text>
</comment>
<dbReference type="STRING" id="1802730.A2591_00030"/>
<feature type="transmembrane region" description="Helical" evidence="1">
    <location>
        <begin position="45"/>
        <end position="62"/>
    </location>
</feature>
<gene>
    <name evidence="2" type="ORF">A2591_00030</name>
</gene>
<evidence type="ECO:0000256" key="1">
    <source>
        <dbReference type="SAM" id="Phobius"/>
    </source>
</evidence>
<reference evidence="2 3" key="1">
    <citation type="journal article" date="2016" name="Nat. Commun.">
        <title>Thousands of microbial genomes shed light on interconnected biogeochemical processes in an aquifer system.</title>
        <authorList>
            <person name="Anantharaman K."/>
            <person name="Brown C.T."/>
            <person name="Hug L.A."/>
            <person name="Sharon I."/>
            <person name="Castelle C.J."/>
            <person name="Probst A.J."/>
            <person name="Thomas B.C."/>
            <person name="Singh A."/>
            <person name="Wilkins M.J."/>
            <person name="Karaoz U."/>
            <person name="Brodie E.L."/>
            <person name="Williams K.H."/>
            <person name="Hubbard S.S."/>
            <person name="Banfield J.F."/>
        </authorList>
    </citation>
    <scope>NUCLEOTIDE SEQUENCE [LARGE SCALE GENOMIC DNA]</scope>
</reference>
<evidence type="ECO:0008006" key="4">
    <source>
        <dbReference type="Google" id="ProtNLM"/>
    </source>
</evidence>
<accession>A0A1G2SLK7</accession>